<evidence type="ECO:0000256" key="5">
    <source>
        <dbReference type="ARBA" id="ARBA00023244"/>
    </source>
</evidence>
<keyword evidence="9" id="KW-1185">Reference proteome</keyword>
<dbReference type="Pfam" id="PF14824">
    <property type="entry name" value="Sirohm_synth_M"/>
    <property type="match status" value="1"/>
</dbReference>
<dbReference type="SUPFAM" id="SSF75615">
    <property type="entry name" value="Siroheme synthase middle domains-like"/>
    <property type="match status" value="1"/>
</dbReference>
<dbReference type="Pfam" id="PF13241">
    <property type="entry name" value="NAD_binding_7"/>
    <property type="match status" value="1"/>
</dbReference>
<dbReference type="SUPFAM" id="SSF51735">
    <property type="entry name" value="NAD(P)-binding Rossmann-fold domains"/>
    <property type="match status" value="1"/>
</dbReference>
<dbReference type="AlphaFoldDB" id="A0A6P2CT40"/>
<accession>A0A6P2CT40</accession>
<dbReference type="EC" id="1.3.1.76" evidence="2"/>
<evidence type="ECO:0000256" key="2">
    <source>
        <dbReference type="ARBA" id="ARBA00012400"/>
    </source>
</evidence>
<dbReference type="InterPro" id="IPR042518">
    <property type="entry name" value="SirC_C"/>
</dbReference>
<evidence type="ECO:0000256" key="1">
    <source>
        <dbReference type="ARBA" id="ARBA00005010"/>
    </source>
</evidence>
<keyword evidence="4" id="KW-0520">NAD</keyword>
<dbReference type="InterPro" id="IPR036291">
    <property type="entry name" value="NAD(P)-bd_dom_sf"/>
</dbReference>
<gene>
    <name evidence="8" type="ORF">SOIL9_64490</name>
</gene>
<dbReference type="Gene3D" id="1.10.8.610">
    <property type="entry name" value="SirC, precorrin-2 dehydrogenase, C-terminal helical domain-like"/>
    <property type="match status" value="1"/>
</dbReference>
<feature type="domain" description="Siroheme synthase central" evidence="7">
    <location>
        <begin position="111"/>
        <end position="137"/>
    </location>
</feature>
<organism evidence="8 9">
    <name type="scientific">Gemmata massiliana</name>
    <dbReference type="NCBI Taxonomy" id="1210884"/>
    <lineage>
        <taxon>Bacteria</taxon>
        <taxon>Pseudomonadati</taxon>
        <taxon>Planctomycetota</taxon>
        <taxon>Planctomycetia</taxon>
        <taxon>Gemmatales</taxon>
        <taxon>Gemmataceae</taxon>
        <taxon>Gemmata</taxon>
    </lineage>
</organism>
<proteinExistence type="predicted"/>
<dbReference type="EMBL" id="LR593886">
    <property type="protein sequence ID" value="VTR91265.1"/>
    <property type="molecule type" value="Genomic_DNA"/>
</dbReference>
<evidence type="ECO:0000256" key="6">
    <source>
        <dbReference type="ARBA" id="ARBA00047561"/>
    </source>
</evidence>
<dbReference type="GO" id="GO:0004325">
    <property type="term" value="F:ferrochelatase activity"/>
    <property type="evidence" value="ECO:0007669"/>
    <property type="project" value="InterPro"/>
</dbReference>
<dbReference type="UniPathway" id="UPA00262">
    <property type="reaction ID" value="UER00222"/>
</dbReference>
<dbReference type="PANTHER" id="PTHR35330:SF1">
    <property type="entry name" value="SIROHEME BIOSYNTHESIS PROTEIN MET8"/>
    <property type="match status" value="1"/>
</dbReference>
<dbReference type="KEGG" id="gms:SOIL9_64490"/>
<keyword evidence="3" id="KW-0560">Oxidoreductase</keyword>
<dbReference type="InterPro" id="IPR006367">
    <property type="entry name" value="Sirohaem_synthase_N"/>
</dbReference>
<dbReference type="InterPro" id="IPR028161">
    <property type="entry name" value="Met8-like"/>
</dbReference>
<dbReference type="GO" id="GO:0019354">
    <property type="term" value="P:siroheme biosynthetic process"/>
    <property type="evidence" value="ECO:0007669"/>
    <property type="project" value="UniProtKB-UniPathway"/>
</dbReference>
<sequence length="199" mass="21567">MFPILLDLRGKLVCVIGGGAVGSRKTRAAVDAGASVRVVDPQVTLSLPDPITHITELYRAEHLEGATLVFACATPEVNTRVVADAHQHGIWVNAASSPDAGDFTLPAVVRRGGLTLAVSTEGASPALARRIREKLESEFDNIFAVWVQILAEVRTEVLATVADEVRRRELLDSFADWSWLTRLRAEGTEAVRQAMRACL</sequence>
<protein>
    <recommendedName>
        <fullName evidence="2">precorrin-2 dehydrogenase</fullName>
        <ecNumber evidence="2">1.3.1.76</ecNumber>
    </recommendedName>
</protein>
<comment type="catalytic activity">
    <reaction evidence="6">
        <text>precorrin-2 + NAD(+) = sirohydrochlorin + NADH + 2 H(+)</text>
        <dbReference type="Rhea" id="RHEA:15613"/>
        <dbReference type="ChEBI" id="CHEBI:15378"/>
        <dbReference type="ChEBI" id="CHEBI:57540"/>
        <dbReference type="ChEBI" id="CHEBI:57945"/>
        <dbReference type="ChEBI" id="CHEBI:58351"/>
        <dbReference type="ChEBI" id="CHEBI:58827"/>
        <dbReference type="EC" id="1.3.1.76"/>
    </reaction>
</comment>
<evidence type="ECO:0000256" key="3">
    <source>
        <dbReference type="ARBA" id="ARBA00023002"/>
    </source>
</evidence>
<evidence type="ECO:0000259" key="7">
    <source>
        <dbReference type="Pfam" id="PF14824"/>
    </source>
</evidence>
<reference evidence="8 9" key="1">
    <citation type="submission" date="2019-05" db="EMBL/GenBank/DDBJ databases">
        <authorList>
            <consortium name="Science for Life Laboratories"/>
        </authorList>
    </citation>
    <scope>NUCLEOTIDE SEQUENCE [LARGE SCALE GENOMIC DNA]</scope>
    <source>
        <strain evidence="8">Soil9</strain>
    </source>
</reference>
<dbReference type="PANTHER" id="PTHR35330">
    <property type="entry name" value="SIROHEME BIOSYNTHESIS PROTEIN MET8"/>
    <property type="match status" value="1"/>
</dbReference>
<dbReference type="Proteomes" id="UP000464178">
    <property type="component" value="Chromosome"/>
</dbReference>
<evidence type="ECO:0000313" key="9">
    <source>
        <dbReference type="Proteomes" id="UP000464178"/>
    </source>
</evidence>
<dbReference type="InterPro" id="IPR028281">
    <property type="entry name" value="Sirohaem_synthase_central"/>
</dbReference>
<dbReference type="NCBIfam" id="TIGR01470">
    <property type="entry name" value="cysG_Nterm"/>
    <property type="match status" value="1"/>
</dbReference>
<dbReference type="Gene3D" id="3.40.50.720">
    <property type="entry name" value="NAD(P)-binding Rossmann-like Domain"/>
    <property type="match status" value="1"/>
</dbReference>
<name>A0A6P2CT40_9BACT</name>
<comment type="pathway">
    <text evidence="1">Porphyrin-containing compound metabolism; siroheme biosynthesis; sirohydrochlorin from precorrin-2: step 1/1.</text>
</comment>
<evidence type="ECO:0000313" key="8">
    <source>
        <dbReference type="EMBL" id="VTR91265.1"/>
    </source>
</evidence>
<dbReference type="RefSeq" id="WP_162666285.1">
    <property type="nucleotide sequence ID" value="NZ_LR593886.1"/>
</dbReference>
<keyword evidence="5" id="KW-0627">Porphyrin biosynthesis</keyword>
<dbReference type="GO" id="GO:0043115">
    <property type="term" value="F:precorrin-2 dehydrogenase activity"/>
    <property type="evidence" value="ECO:0007669"/>
    <property type="project" value="UniProtKB-EC"/>
</dbReference>
<evidence type="ECO:0000256" key="4">
    <source>
        <dbReference type="ARBA" id="ARBA00023027"/>
    </source>
</evidence>